<sequence>MPGFTVDTFDKVYCERYQKGVTRYLAEKSDFFAWFKIETDHGEKPWKIAYRTNAVRGGTNIAVALANKSAPAYDEAQPEYAEEHVVVSMNMKAARRTAGNGKAMVKAVEEAVDTSNEEMCLLFEHKLAGTGGGARGRVHPTETIAGSVITLTDPSTAYLFTRGMKVQLSVDNGYTAAAGVRAGTLEILSIDPSTGTLTTTVPILTGIPAAVVSDYIYRESDYDGMTQTTLQGMQAWIPPTAPGAAVFMTTLVRTNHIGALSGTRVAGGAQHILDIIREAGAKNRNNRGRCDTWWVNPLKMAEIDQAVGAKQTFNMKTDYPGIGLKGLRVSTPSGTISVLESSAWPENVSMLTSRSSWILGAIGKCPHPVDDDGQLWHLEALADAIQMRHRAYPQLGCTRPQDSTHISFGA</sequence>
<dbReference type="EMBL" id="MT143980">
    <property type="protein sequence ID" value="QJA44786.1"/>
    <property type="molecule type" value="Genomic_DNA"/>
</dbReference>
<organism evidence="1">
    <name type="scientific">viral metagenome</name>
    <dbReference type="NCBI Taxonomy" id="1070528"/>
    <lineage>
        <taxon>unclassified sequences</taxon>
        <taxon>metagenomes</taxon>
        <taxon>organismal metagenomes</taxon>
    </lineage>
</organism>
<proteinExistence type="predicted"/>
<name>A0A6H1ZA55_9ZZZZ</name>
<dbReference type="AlphaFoldDB" id="A0A6H1ZA55"/>
<protein>
    <submittedName>
        <fullName evidence="1">Putative structural protein</fullName>
    </submittedName>
</protein>
<accession>A0A6H1ZA55</accession>
<evidence type="ECO:0000313" key="2">
    <source>
        <dbReference type="EMBL" id="QJH94933.1"/>
    </source>
</evidence>
<gene>
    <name evidence="1" type="ORF">TM448A00147_0045</name>
    <name evidence="2" type="ORF">TM448B00305_0054</name>
</gene>
<evidence type="ECO:0000313" key="1">
    <source>
        <dbReference type="EMBL" id="QJA44786.1"/>
    </source>
</evidence>
<reference evidence="1" key="1">
    <citation type="submission" date="2020-03" db="EMBL/GenBank/DDBJ databases">
        <title>The deep terrestrial virosphere.</title>
        <authorList>
            <person name="Holmfeldt K."/>
            <person name="Nilsson E."/>
            <person name="Simone D."/>
            <person name="Lopez-Fernandez M."/>
            <person name="Wu X."/>
            <person name="de Brujin I."/>
            <person name="Lundin D."/>
            <person name="Andersson A."/>
            <person name="Bertilsson S."/>
            <person name="Dopson M."/>
        </authorList>
    </citation>
    <scope>NUCLEOTIDE SEQUENCE</scope>
    <source>
        <strain evidence="1">TM448A00147</strain>
        <strain evidence="2">TM448B00305</strain>
    </source>
</reference>
<dbReference type="EMBL" id="MT144608">
    <property type="protein sequence ID" value="QJH94933.1"/>
    <property type="molecule type" value="Genomic_DNA"/>
</dbReference>